<evidence type="ECO:0000256" key="5">
    <source>
        <dbReference type="ARBA" id="ARBA00004692"/>
    </source>
</evidence>
<evidence type="ECO:0000256" key="1">
    <source>
        <dbReference type="ARBA" id="ARBA00000312"/>
    </source>
</evidence>
<evidence type="ECO:0000256" key="10">
    <source>
        <dbReference type="ARBA" id="ARBA00022573"/>
    </source>
</evidence>
<comment type="catalytic activity">
    <reaction evidence="3">
        <text>adenosylcob(III)inamide + GTP = adenosylcob(III)inamide phosphate + GDP + H(+)</text>
        <dbReference type="Rhea" id="RHEA:15765"/>
        <dbReference type="ChEBI" id="CHEBI:2480"/>
        <dbReference type="ChEBI" id="CHEBI:15378"/>
        <dbReference type="ChEBI" id="CHEBI:37565"/>
        <dbReference type="ChEBI" id="CHEBI:58189"/>
        <dbReference type="ChEBI" id="CHEBI:58502"/>
        <dbReference type="EC" id="2.7.1.156"/>
    </reaction>
</comment>
<keyword evidence="14" id="KW-0067">ATP-binding</keyword>
<evidence type="ECO:0000256" key="4">
    <source>
        <dbReference type="ARBA" id="ARBA00003889"/>
    </source>
</evidence>
<dbReference type="GO" id="GO:0005524">
    <property type="term" value="F:ATP binding"/>
    <property type="evidence" value="ECO:0007669"/>
    <property type="project" value="UniProtKB-KW"/>
</dbReference>
<keyword evidence="10" id="KW-0169">Cobalamin biosynthesis</keyword>
<evidence type="ECO:0000313" key="18">
    <source>
        <dbReference type="EMBL" id="HIR10547.1"/>
    </source>
</evidence>
<dbReference type="Pfam" id="PF02283">
    <property type="entry name" value="CobU"/>
    <property type="match status" value="1"/>
</dbReference>
<dbReference type="GO" id="GO:0008820">
    <property type="term" value="F:cobinamide phosphate guanylyltransferase activity"/>
    <property type="evidence" value="ECO:0007669"/>
    <property type="project" value="UniProtKB-EC"/>
</dbReference>
<evidence type="ECO:0000256" key="2">
    <source>
        <dbReference type="ARBA" id="ARBA00000711"/>
    </source>
</evidence>
<dbReference type="AlphaFoldDB" id="A0A9D1A9Z7"/>
<keyword evidence="12" id="KW-0547">Nucleotide-binding</keyword>
<dbReference type="EC" id="2.7.1.156" evidence="8"/>
<dbReference type="PANTHER" id="PTHR34848">
    <property type="match status" value="1"/>
</dbReference>
<reference evidence="18" key="2">
    <citation type="journal article" date="2021" name="PeerJ">
        <title>Extensive microbial diversity within the chicken gut microbiome revealed by metagenomics and culture.</title>
        <authorList>
            <person name="Gilroy R."/>
            <person name="Ravi A."/>
            <person name="Getino M."/>
            <person name="Pursley I."/>
            <person name="Horton D.L."/>
            <person name="Alikhan N.F."/>
            <person name="Baker D."/>
            <person name="Gharbi K."/>
            <person name="Hall N."/>
            <person name="Watson M."/>
            <person name="Adriaenssens E.M."/>
            <person name="Foster-Nyarko E."/>
            <person name="Jarju S."/>
            <person name="Secka A."/>
            <person name="Antonio M."/>
            <person name="Oren A."/>
            <person name="Chaudhuri R.R."/>
            <person name="La Ragione R."/>
            <person name="Hildebrand F."/>
            <person name="Pallen M.J."/>
        </authorList>
    </citation>
    <scope>NUCLEOTIDE SEQUENCE</scope>
    <source>
        <strain evidence="18">ChiHjej9B8-7071</strain>
    </source>
</reference>
<dbReference type="GO" id="GO:0009236">
    <property type="term" value="P:cobalamin biosynthetic process"/>
    <property type="evidence" value="ECO:0007669"/>
    <property type="project" value="UniProtKB-KW"/>
</dbReference>
<evidence type="ECO:0000256" key="6">
    <source>
        <dbReference type="ARBA" id="ARBA00005159"/>
    </source>
</evidence>
<comment type="catalytic activity">
    <reaction evidence="1">
        <text>adenosylcob(III)inamide + ATP = adenosylcob(III)inamide phosphate + ADP + H(+)</text>
        <dbReference type="Rhea" id="RHEA:15769"/>
        <dbReference type="ChEBI" id="CHEBI:2480"/>
        <dbReference type="ChEBI" id="CHEBI:15378"/>
        <dbReference type="ChEBI" id="CHEBI:30616"/>
        <dbReference type="ChEBI" id="CHEBI:58502"/>
        <dbReference type="ChEBI" id="CHEBI:456216"/>
        <dbReference type="EC" id="2.7.1.156"/>
    </reaction>
</comment>
<keyword evidence="15" id="KW-0342">GTP-binding</keyword>
<protein>
    <recommendedName>
        <fullName evidence="16">Adenosylcobinamide kinase</fullName>
        <ecNumber evidence="8">2.7.1.156</ecNumber>
        <ecNumber evidence="9">2.7.7.62</ecNumber>
    </recommendedName>
    <alternativeName>
        <fullName evidence="17">Adenosylcobinamide-phosphate guanylyltransferase</fullName>
    </alternativeName>
</protein>
<dbReference type="GO" id="GO:0005525">
    <property type="term" value="F:GTP binding"/>
    <property type="evidence" value="ECO:0007669"/>
    <property type="project" value="UniProtKB-KW"/>
</dbReference>
<dbReference type="SUPFAM" id="SSF52540">
    <property type="entry name" value="P-loop containing nucleoside triphosphate hydrolases"/>
    <property type="match status" value="1"/>
</dbReference>
<dbReference type="EMBL" id="DVGD01000298">
    <property type="protein sequence ID" value="HIR10547.1"/>
    <property type="molecule type" value="Genomic_DNA"/>
</dbReference>
<dbReference type="InterPro" id="IPR003203">
    <property type="entry name" value="CobU/CobP"/>
</dbReference>
<organism evidence="18 19">
    <name type="scientific">Candidatus Avoscillospira stercoripullorum</name>
    <dbReference type="NCBI Taxonomy" id="2840709"/>
    <lineage>
        <taxon>Bacteria</taxon>
        <taxon>Bacillati</taxon>
        <taxon>Bacillota</taxon>
        <taxon>Clostridia</taxon>
        <taxon>Eubacteriales</taxon>
        <taxon>Oscillospiraceae</taxon>
        <taxon>Oscillospiraceae incertae sedis</taxon>
        <taxon>Candidatus Avoscillospira</taxon>
    </lineage>
</organism>
<evidence type="ECO:0000256" key="13">
    <source>
        <dbReference type="ARBA" id="ARBA00022777"/>
    </source>
</evidence>
<comment type="caution">
    <text evidence="18">The sequence shown here is derived from an EMBL/GenBank/DDBJ whole genome shotgun (WGS) entry which is preliminary data.</text>
</comment>
<keyword evidence="18" id="KW-0548">Nucleotidyltransferase</keyword>
<dbReference type="GO" id="GO:0043752">
    <property type="term" value="F:adenosylcobinamide kinase activity"/>
    <property type="evidence" value="ECO:0007669"/>
    <property type="project" value="UniProtKB-EC"/>
</dbReference>
<gene>
    <name evidence="18" type="ORF">IAA70_09095</name>
</gene>
<evidence type="ECO:0000256" key="17">
    <source>
        <dbReference type="ARBA" id="ARBA00030571"/>
    </source>
</evidence>
<evidence type="ECO:0000256" key="11">
    <source>
        <dbReference type="ARBA" id="ARBA00022679"/>
    </source>
</evidence>
<evidence type="ECO:0000256" key="16">
    <source>
        <dbReference type="ARBA" id="ARBA00029570"/>
    </source>
</evidence>
<dbReference type="PANTHER" id="PTHR34848:SF1">
    <property type="entry name" value="BIFUNCTIONAL ADENOSYLCOBALAMIN BIOSYNTHESIS PROTEIN COBU"/>
    <property type="match status" value="1"/>
</dbReference>
<evidence type="ECO:0000256" key="15">
    <source>
        <dbReference type="ARBA" id="ARBA00023134"/>
    </source>
</evidence>
<name>A0A9D1A9Z7_9FIRM</name>
<dbReference type="EC" id="2.7.7.62" evidence="9"/>
<evidence type="ECO:0000256" key="3">
    <source>
        <dbReference type="ARBA" id="ARBA00001522"/>
    </source>
</evidence>
<comment type="catalytic activity">
    <reaction evidence="2">
        <text>adenosylcob(III)inamide phosphate + GTP + H(+) = adenosylcob(III)inamide-GDP + diphosphate</text>
        <dbReference type="Rhea" id="RHEA:22712"/>
        <dbReference type="ChEBI" id="CHEBI:15378"/>
        <dbReference type="ChEBI" id="CHEBI:33019"/>
        <dbReference type="ChEBI" id="CHEBI:37565"/>
        <dbReference type="ChEBI" id="CHEBI:58502"/>
        <dbReference type="ChEBI" id="CHEBI:60487"/>
        <dbReference type="EC" id="2.7.7.62"/>
    </reaction>
</comment>
<comment type="function">
    <text evidence="4">Catalyzes ATP-dependent phosphorylation of adenosylcobinamide and addition of GMP to adenosylcobinamide phosphate.</text>
</comment>
<evidence type="ECO:0000256" key="9">
    <source>
        <dbReference type="ARBA" id="ARBA00012523"/>
    </source>
</evidence>
<evidence type="ECO:0000313" key="19">
    <source>
        <dbReference type="Proteomes" id="UP000824258"/>
    </source>
</evidence>
<sequence length="171" mass="18182">MVSLVIGGAASGKSAFAEDLILAAPSRPLIYAATMEPWGEEAQKRIARHRALRAGKGFVTFEAPRAANLLEIPEGGAVLLECLTTLTANECFSVGFDGAEKRLLAGVEALLRRCGDAVLVSGDLFSDGYTYPPETERYLSVLAAVNGELALRADRVIEVCCSIPIFHKGEA</sequence>
<comment type="pathway">
    <text evidence="5">Cofactor biosynthesis; adenosylcobalamin biosynthesis; adenosylcobalamin from cob(II)yrinate a,c-diamide: step 6/7.</text>
</comment>
<comment type="similarity">
    <text evidence="7">Belongs to the CobU/CobP family.</text>
</comment>
<dbReference type="Proteomes" id="UP000824258">
    <property type="component" value="Unassembled WGS sequence"/>
</dbReference>
<dbReference type="InterPro" id="IPR027417">
    <property type="entry name" value="P-loop_NTPase"/>
</dbReference>
<accession>A0A9D1A9Z7</accession>
<evidence type="ECO:0000256" key="8">
    <source>
        <dbReference type="ARBA" id="ARBA00012016"/>
    </source>
</evidence>
<comment type="pathway">
    <text evidence="6">Cofactor biosynthesis; adenosylcobalamin biosynthesis; adenosylcobalamin from cob(II)yrinate a,c-diamide: step 5/7.</text>
</comment>
<reference evidence="18" key="1">
    <citation type="submission" date="2020-10" db="EMBL/GenBank/DDBJ databases">
        <authorList>
            <person name="Gilroy R."/>
        </authorList>
    </citation>
    <scope>NUCLEOTIDE SEQUENCE</scope>
    <source>
        <strain evidence="18">ChiHjej9B8-7071</strain>
    </source>
</reference>
<dbReference type="Gene3D" id="3.40.50.300">
    <property type="entry name" value="P-loop containing nucleotide triphosphate hydrolases"/>
    <property type="match status" value="1"/>
</dbReference>
<proteinExistence type="inferred from homology"/>
<keyword evidence="11" id="KW-0808">Transferase</keyword>
<evidence type="ECO:0000256" key="14">
    <source>
        <dbReference type="ARBA" id="ARBA00022840"/>
    </source>
</evidence>
<evidence type="ECO:0000256" key="12">
    <source>
        <dbReference type="ARBA" id="ARBA00022741"/>
    </source>
</evidence>
<keyword evidence="13 18" id="KW-0418">Kinase</keyword>
<evidence type="ECO:0000256" key="7">
    <source>
        <dbReference type="ARBA" id="ARBA00007490"/>
    </source>
</evidence>